<dbReference type="InterPro" id="IPR036624">
    <property type="entry name" value="Hcp1-lik_sf"/>
</dbReference>
<organism evidence="1 2">
    <name type="scientific">Xenorhabdus nematophila (strain ATCC 19061 / DSM 3370 / CCUG 14189 / LMG 1036 / NCIMB 9965 / AN6)</name>
    <dbReference type="NCBI Taxonomy" id="406817"/>
    <lineage>
        <taxon>Bacteria</taxon>
        <taxon>Pseudomonadati</taxon>
        <taxon>Pseudomonadota</taxon>
        <taxon>Gammaproteobacteria</taxon>
        <taxon>Enterobacterales</taxon>
        <taxon>Morganellaceae</taxon>
        <taxon>Xenorhabdus</taxon>
    </lineage>
</organism>
<dbReference type="KEGG" id="xne:XNC1_4110"/>
<dbReference type="STRING" id="406817.XNC1_4110"/>
<dbReference type="Pfam" id="PF05638">
    <property type="entry name" value="T6SS_HCP"/>
    <property type="match status" value="1"/>
</dbReference>
<sequence length="170" mass="19260">MFYFDKSKGNEMANMIYMTLNGKKQGLISAGCSTYDSIGNKYQEENKDKILVYSIDHDINREQNVNHHPIVITKPIDKSSPLLGVSISNNEHLDCLLEIYRNSSAGGLEKFYSIKLTNATIKNISSHYPNSLSHNDMQPYESITISYDSITWTHHIAGTSGYSIREENVF</sequence>
<proteinExistence type="predicted"/>
<dbReference type="InterPro" id="IPR008514">
    <property type="entry name" value="T6SS_Hcp"/>
</dbReference>
<evidence type="ECO:0000313" key="2">
    <source>
        <dbReference type="Proteomes" id="UP000008075"/>
    </source>
</evidence>
<dbReference type="SUPFAM" id="SSF141452">
    <property type="entry name" value="Hcp1-like"/>
    <property type="match status" value="1"/>
</dbReference>
<protein>
    <submittedName>
        <fullName evidence="1">Uncharacterized protein</fullName>
    </submittedName>
</protein>
<accession>D3VD95</accession>
<dbReference type="AlphaFoldDB" id="D3VD95"/>
<dbReference type="EMBL" id="FN667742">
    <property type="protein sequence ID" value="CBJ92135.1"/>
    <property type="molecule type" value="Genomic_DNA"/>
</dbReference>
<dbReference type="InterPro" id="IPR052947">
    <property type="entry name" value="T6SS_Hcp1_domain"/>
</dbReference>
<name>D3VD95_XENNA</name>
<keyword evidence="2" id="KW-1185">Reference proteome</keyword>
<dbReference type="NCBIfam" id="TIGR03344">
    <property type="entry name" value="VI_effect_Hcp1"/>
    <property type="match status" value="1"/>
</dbReference>
<dbReference type="HOGENOM" id="CLU_116190_1_0_6"/>
<dbReference type="Gene3D" id="2.30.110.20">
    <property type="entry name" value="Hcp1-like"/>
    <property type="match status" value="1"/>
</dbReference>
<dbReference type="PANTHER" id="PTHR34319:SF7">
    <property type="entry name" value="HNH ENDONUCLEASE DOMAIN-CONTAINING PROTEIN"/>
    <property type="match status" value="1"/>
</dbReference>
<gene>
    <name evidence="1" type="ordered locus">XNC1_4110</name>
</gene>
<dbReference type="eggNOG" id="COG3157">
    <property type="taxonomic scope" value="Bacteria"/>
</dbReference>
<dbReference type="PANTHER" id="PTHR34319">
    <property type="entry name" value="MAJOR EXPORTED PROTEIN"/>
    <property type="match status" value="1"/>
</dbReference>
<reference evidence="1 2" key="1">
    <citation type="journal article" date="2011" name="PLoS ONE">
        <title>The entomopathogenic bacterial endosymbionts xenorhabdus and photorhabdus: convergent lifestyles from divergent genomes.</title>
        <authorList>
            <person name="Chaston J.M."/>
            <person name="Suen G."/>
            <person name="Tucker S.L."/>
            <person name="Andersen A.W."/>
            <person name="Bhasin A."/>
            <person name="Bode E."/>
            <person name="Bode H.B."/>
            <person name="Brachmann A.O."/>
            <person name="Cowles C.E."/>
            <person name="Cowles K.N."/>
            <person name="Darby C."/>
            <person name="de Leon L."/>
            <person name="Drace K."/>
            <person name="Du Z."/>
            <person name="Givaudan A."/>
            <person name="Herbert Tran E.E."/>
            <person name="Jewell K.A."/>
            <person name="Knack J.J."/>
            <person name="Krasomil-Osterfeld K.C."/>
            <person name="Kukor R."/>
            <person name="Lanois A."/>
            <person name="Latreille P."/>
            <person name="Leimgruber N.K."/>
            <person name="Lipke C.M."/>
            <person name="Liu R."/>
            <person name="Lu X."/>
            <person name="Martens E.C."/>
            <person name="Marri P.R."/>
            <person name="Medigue C."/>
            <person name="Menard M.L."/>
            <person name="Miller N.M."/>
            <person name="Morales-Soto N."/>
            <person name="Norton S."/>
            <person name="Ogier J.C."/>
            <person name="Orchard S.S."/>
            <person name="Park D."/>
            <person name="Park Y."/>
            <person name="Qurollo B.A."/>
            <person name="Sugar D.R."/>
            <person name="Richards G.R."/>
            <person name="Rouy Z."/>
            <person name="Slominski B."/>
            <person name="Slominski K."/>
            <person name="Snyder H."/>
            <person name="Tjaden B.C."/>
            <person name="van der Hoeven R."/>
            <person name="Welch R.D."/>
            <person name="Wheeler C."/>
            <person name="Xiang B."/>
            <person name="Barbazuk B."/>
            <person name="Gaudriault S."/>
            <person name="Goodner B."/>
            <person name="Slater S.C."/>
            <person name="Forst S."/>
            <person name="Goldman B.S."/>
            <person name="Goodrich-Blair H."/>
        </authorList>
    </citation>
    <scope>NUCLEOTIDE SEQUENCE [LARGE SCALE GENOMIC DNA]</scope>
    <source>
        <strain evidence="2">ATCC 19061 / DSM 3370 / CCUG 14189 / LMG 1036 / NCIMB 9965 / AN6</strain>
    </source>
</reference>
<dbReference type="Proteomes" id="UP000008075">
    <property type="component" value="Chromosome"/>
</dbReference>
<evidence type="ECO:0000313" key="1">
    <source>
        <dbReference type="EMBL" id="CBJ92135.1"/>
    </source>
</evidence>